<keyword evidence="1" id="KW-0812">Transmembrane</keyword>
<accession>A0ABS7Q689</accession>
<name>A0ABS7Q689_9ACTN</name>
<gene>
    <name evidence="3" type="ORF">K7862_13625</name>
</gene>
<keyword evidence="1" id="KW-0472">Membrane</keyword>
<evidence type="ECO:0000256" key="1">
    <source>
        <dbReference type="SAM" id="Phobius"/>
    </source>
</evidence>
<feature type="transmembrane region" description="Helical" evidence="1">
    <location>
        <begin position="166"/>
        <end position="190"/>
    </location>
</feature>
<evidence type="ECO:0000313" key="4">
    <source>
        <dbReference type="Proteomes" id="UP000778578"/>
    </source>
</evidence>
<keyword evidence="4" id="KW-1185">Reference proteome</keyword>
<feature type="transmembrane region" description="Helical" evidence="1">
    <location>
        <begin position="20"/>
        <end position="40"/>
    </location>
</feature>
<evidence type="ECO:0000259" key="2">
    <source>
        <dbReference type="Pfam" id="PF13559"/>
    </source>
</evidence>
<protein>
    <submittedName>
        <fullName evidence="3">DUF4129 domain-containing protein</fullName>
    </submittedName>
</protein>
<dbReference type="Proteomes" id="UP000778578">
    <property type="component" value="Unassembled WGS sequence"/>
</dbReference>
<reference evidence="3 4" key="1">
    <citation type="submission" date="2021-08" db="EMBL/GenBank/DDBJ databases">
        <title>WGS of actinomycetes from Thailand.</title>
        <authorList>
            <person name="Thawai C."/>
        </authorList>
    </citation>
    <scope>NUCLEOTIDE SEQUENCE [LARGE SCALE GENOMIC DNA]</scope>
    <source>
        <strain evidence="3 4">PLK6-54</strain>
    </source>
</reference>
<feature type="transmembrane region" description="Helical" evidence="1">
    <location>
        <begin position="52"/>
        <end position="75"/>
    </location>
</feature>
<evidence type="ECO:0000313" key="3">
    <source>
        <dbReference type="EMBL" id="MBY8878668.1"/>
    </source>
</evidence>
<dbReference type="Pfam" id="PF13559">
    <property type="entry name" value="DUF4129"/>
    <property type="match status" value="1"/>
</dbReference>
<keyword evidence="1" id="KW-1133">Transmembrane helix</keyword>
<comment type="caution">
    <text evidence="3">The sequence shown here is derived from an EMBL/GenBank/DDBJ whole genome shotgun (WGS) entry which is preliminary data.</text>
</comment>
<dbReference type="EMBL" id="JAINZZ010000013">
    <property type="protein sequence ID" value="MBY8878668.1"/>
    <property type="molecule type" value="Genomic_DNA"/>
</dbReference>
<proteinExistence type="predicted"/>
<feature type="domain" description="Protein-glutamine gamma-glutamyltransferase-like C-terminal" evidence="2">
    <location>
        <begin position="239"/>
        <end position="307"/>
    </location>
</feature>
<sequence>MGVGRERTAAGGRRNGTVGAARVALAVLVVGGVALGALLLRPGTGLFGKGRGPLGGSPLLVAGLALLSLLGGLALREKYLSHVDPGQERDPVEQRLVDTVSRVLMAAPVAVPLLALALHRFGAIGVGHGHVQAPKLQDPSLRRNQVRKPHPVDHTRHHESALHFGLLRILLGIGIALLVLAVVIAGVHLWRHLTRPPAPAEPATYGTLDDEQERLAQAVDSGRRALSDAEDARMAVIACYVAMQESLAESGVARHASDSPQDLLERAVRDGLPAQAAAAELTALFREARYSTHPMNSAHRDRAAAALAEIADGLDARASGAGTVAGVA</sequence>
<dbReference type="InterPro" id="IPR025403">
    <property type="entry name" value="TgpA-like_C"/>
</dbReference>
<organism evidence="3 4">
    <name type="scientific">Actinacidiphila acidipaludis</name>
    <dbReference type="NCBI Taxonomy" id="2873382"/>
    <lineage>
        <taxon>Bacteria</taxon>
        <taxon>Bacillati</taxon>
        <taxon>Actinomycetota</taxon>
        <taxon>Actinomycetes</taxon>
        <taxon>Kitasatosporales</taxon>
        <taxon>Streptomycetaceae</taxon>
        <taxon>Actinacidiphila</taxon>
    </lineage>
</organism>